<dbReference type="SUPFAM" id="SSF46894">
    <property type="entry name" value="C-terminal effector domain of the bipartite response regulators"/>
    <property type="match status" value="1"/>
</dbReference>
<dbReference type="GO" id="GO:0005737">
    <property type="term" value="C:cytoplasm"/>
    <property type="evidence" value="ECO:0007669"/>
    <property type="project" value="TreeGrafter"/>
</dbReference>
<dbReference type="InterPro" id="IPR011990">
    <property type="entry name" value="TPR-like_helical_dom_sf"/>
</dbReference>
<dbReference type="GO" id="GO:0003677">
    <property type="term" value="F:DNA binding"/>
    <property type="evidence" value="ECO:0007669"/>
    <property type="project" value="InterPro"/>
</dbReference>
<keyword evidence="6" id="KW-1185">Reference proteome</keyword>
<dbReference type="GO" id="GO:0004016">
    <property type="term" value="F:adenylate cyclase activity"/>
    <property type="evidence" value="ECO:0007669"/>
    <property type="project" value="TreeGrafter"/>
</dbReference>
<dbReference type="OrthoDB" id="5476461at2"/>
<dbReference type="CDD" id="cd06170">
    <property type="entry name" value="LuxR_C_like"/>
    <property type="match status" value="1"/>
</dbReference>
<reference evidence="5 6" key="1">
    <citation type="submission" date="2019-01" db="EMBL/GenBank/DDBJ databases">
        <title>Egibacter rhizosphaerae EGI 80759T.</title>
        <authorList>
            <person name="Chen D.-D."/>
            <person name="Tian Y."/>
            <person name="Jiao J.-Y."/>
            <person name="Zhang X.-T."/>
            <person name="Zhang Y.-G."/>
            <person name="Zhang Y."/>
            <person name="Xiao M."/>
            <person name="Shu W.-S."/>
            <person name="Li W.-J."/>
        </authorList>
    </citation>
    <scope>NUCLEOTIDE SEQUENCE [LARGE SCALE GENOMIC DNA]</scope>
    <source>
        <strain evidence="5 6">EGI 80759</strain>
    </source>
</reference>
<keyword evidence="1" id="KW-0547">Nucleotide-binding</keyword>
<dbReference type="SUPFAM" id="SSF48452">
    <property type="entry name" value="TPR-like"/>
    <property type="match status" value="1"/>
</dbReference>
<dbReference type="PRINTS" id="PR00038">
    <property type="entry name" value="HTHLUXR"/>
</dbReference>
<protein>
    <submittedName>
        <fullName evidence="5">Helix-turn-helix transcriptional regulator</fullName>
    </submittedName>
</protein>
<gene>
    <name evidence="5" type="ORF">ER308_02065</name>
</gene>
<evidence type="ECO:0000256" key="2">
    <source>
        <dbReference type="ARBA" id="ARBA00022840"/>
    </source>
</evidence>
<dbReference type="PROSITE" id="PS50043">
    <property type="entry name" value="HTH_LUXR_2"/>
    <property type="match status" value="1"/>
</dbReference>
<keyword evidence="2" id="KW-0067">ATP-binding</keyword>
<dbReference type="InterPro" id="IPR041664">
    <property type="entry name" value="AAA_16"/>
</dbReference>
<dbReference type="RefSeq" id="WP_131153466.1">
    <property type="nucleotide sequence ID" value="NZ_CP036402.1"/>
</dbReference>
<dbReference type="Proteomes" id="UP000291469">
    <property type="component" value="Chromosome"/>
</dbReference>
<evidence type="ECO:0000313" key="6">
    <source>
        <dbReference type="Proteomes" id="UP000291469"/>
    </source>
</evidence>
<dbReference type="Pfam" id="PF00196">
    <property type="entry name" value="GerE"/>
    <property type="match status" value="1"/>
</dbReference>
<dbReference type="Pfam" id="PF13191">
    <property type="entry name" value="AAA_16"/>
    <property type="match status" value="1"/>
</dbReference>
<evidence type="ECO:0000256" key="3">
    <source>
        <dbReference type="SAM" id="MobiDB-lite"/>
    </source>
</evidence>
<dbReference type="InterPro" id="IPR000792">
    <property type="entry name" value="Tscrpt_reg_LuxR_C"/>
</dbReference>
<accession>A0A411YBB5</accession>
<feature type="compositionally biased region" description="Gly residues" evidence="3">
    <location>
        <begin position="900"/>
        <end position="916"/>
    </location>
</feature>
<dbReference type="PANTHER" id="PTHR16305">
    <property type="entry name" value="TESTICULAR SOLUBLE ADENYLYL CYCLASE"/>
    <property type="match status" value="1"/>
</dbReference>
<proteinExistence type="predicted"/>
<dbReference type="AlphaFoldDB" id="A0A411YBB5"/>
<dbReference type="SUPFAM" id="SSF52540">
    <property type="entry name" value="P-loop containing nucleoside triphosphate hydrolases"/>
    <property type="match status" value="1"/>
</dbReference>
<name>A0A411YBB5_9ACTN</name>
<dbReference type="GO" id="GO:0006355">
    <property type="term" value="P:regulation of DNA-templated transcription"/>
    <property type="evidence" value="ECO:0007669"/>
    <property type="project" value="InterPro"/>
</dbReference>
<evidence type="ECO:0000313" key="5">
    <source>
        <dbReference type="EMBL" id="QBI18468.1"/>
    </source>
</evidence>
<feature type="region of interest" description="Disordered" evidence="3">
    <location>
        <begin position="897"/>
        <end position="924"/>
    </location>
</feature>
<dbReference type="PANTHER" id="PTHR16305:SF35">
    <property type="entry name" value="TRANSCRIPTIONAL ACTIVATOR DOMAIN"/>
    <property type="match status" value="1"/>
</dbReference>
<sequence>MLASRPGRLPTMVGRGGLLDELRRSLDAVHCETGPVVALVTGEAGIGKTRLLRELAGELPADVPALVGQAREGDTDRAFGLVRDLAEDHAALLEPVPEPLERWRHPIGHLLDPLVRLADHPDDGHTHSQEELARAGVALVCHLTGSRPAVVVLEDLHWADSASLEVLTRLARSREPLLVVATFRPEDFERRHALARALPELERQSTVRHIPVEPLIAAELHEFLEHAYRRPVDAGVVERLRRRTRGNPFFVEELLDAGAGGAHARAGARLADPEALATAELPWSTSEAALRRLDGIDAAAWRLLEAAAVLAGRVDLATIAAALDTDEAALAQSAAGLVRAGVLEEAADARLGFRHALVADAVAGQVLHTVRRSLHARAHDALRERGDVAHATLAHHAAGAERTDEAAAHAHEAARGALHAGAPREALAAAELALASRRDTELSELAARAAAQIGDFALAAAHAEQWAAQADETGDLEAATLARCHLAWFRWWDDDTSTALAVLGDAVATAETLPDSPAKAHAFATRARFEQTRRHPAAAVETGDRAATIAERIGDRRTLAKAWLHKAGGLLDSPEHQTEHDLAHAADLLNRARDESERHGDVDTLAGSLHNRLVPEQPDDVSTERSAEILADARDVADRYGLERLDHKLDLLATYLAVAAGDLGAAETALVAARRVPLAPHEASWRASLDAYLAAEQSDLDRAARAHAEQLDLGGGPLPAESEVDAGFVLATLGTLRGDADAGEQGLRRVGEHVDDVCPCVASMWWDTALAAVDAGVDPGLVDSLVEREAPPVLPRHAGLVAHARGAVHAAWGRRPESVTALRTAVAAERRGRRATLLADAHHRLSEQLVRGGEIAGESSSERLEEAREHAAAAVRWLEHWPGARRDRCEAGRQRLHVAGRGGGRSGRGDGGGSRGDGGRGRHAALTPRELEVVDLVARGYTNSGIADRLFITRKTASTHVSNLLTKTGLSGRTQLGVWAVREGIAESSGETE</sequence>
<dbReference type="EMBL" id="CP036402">
    <property type="protein sequence ID" value="QBI18468.1"/>
    <property type="molecule type" value="Genomic_DNA"/>
</dbReference>
<feature type="domain" description="HTH luxR-type" evidence="4">
    <location>
        <begin position="919"/>
        <end position="984"/>
    </location>
</feature>
<dbReference type="GO" id="GO:0005524">
    <property type="term" value="F:ATP binding"/>
    <property type="evidence" value="ECO:0007669"/>
    <property type="project" value="UniProtKB-KW"/>
</dbReference>
<dbReference type="Gene3D" id="1.10.10.10">
    <property type="entry name" value="Winged helix-like DNA-binding domain superfamily/Winged helix DNA-binding domain"/>
    <property type="match status" value="1"/>
</dbReference>
<evidence type="ECO:0000256" key="1">
    <source>
        <dbReference type="ARBA" id="ARBA00022741"/>
    </source>
</evidence>
<dbReference type="SMART" id="SM00421">
    <property type="entry name" value="HTH_LUXR"/>
    <property type="match status" value="1"/>
</dbReference>
<dbReference type="Gene3D" id="1.25.40.10">
    <property type="entry name" value="Tetratricopeptide repeat domain"/>
    <property type="match status" value="1"/>
</dbReference>
<dbReference type="InterPro" id="IPR027417">
    <property type="entry name" value="P-loop_NTPase"/>
</dbReference>
<dbReference type="InterPro" id="IPR016032">
    <property type="entry name" value="Sig_transdc_resp-reg_C-effctor"/>
</dbReference>
<organism evidence="5 6">
    <name type="scientific">Egibacter rhizosphaerae</name>
    <dbReference type="NCBI Taxonomy" id="1670831"/>
    <lineage>
        <taxon>Bacteria</taxon>
        <taxon>Bacillati</taxon>
        <taxon>Actinomycetota</taxon>
        <taxon>Nitriliruptoria</taxon>
        <taxon>Egibacterales</taxon>
        <taxon>Egibacteraceae</taxon>
        <taxon>Egibacter</taxon>
    </lineage>
</organism>
<dbReference type="InterPro" id="IPR036388">
    <property type="entry name" value="WH-like_DNA-bd_sf"/>
</dbReference>
<dbReference type="KEGG" id="erz:ER308_02065"/>
<evidence type="ECO:0000259" key="4">
    <source>
        <dbReference type="PROSITE" id="PS50043"/>
    </source>
</evidence>